<evidence type="ECO:0000313" key="2">
    <source>
        <dbReference type="EMBL" id="PWA15102.1"/>
    </source>
</evidence>
<feature type="compositionally biased region" description="Acidic residues" evidence="1">
    <location>
        <begin position="25"/>
        <end position="37"/>
    </location>
</feature>
<evidence type="ECO:0000256" key="1">
    <source>
        <dbReference type="SAM" id="MobiDB-lite"/>
    </source>
</evidence>
<dbReference type="GO" id="GO:0032922">
    <property type="term" value="P:circadian regulation of gene expression"/>
    <property type="evidence" value="ECO:0007669"/>
    <property type="project" value="InterPro"/>
</dbReference>
<dbReference type="EMBL" id="NHOQ01002733">
    <property type="protein sequence ID" value="PWA15102.1"/>
    <property type="molecule type" value="Genomic_DNA"/>
</dbReference>
<feature type="region of interest" description="Disordered" evidence="1">
    <location>
        <begin position="255"/>
        <end position="339"/>
    </location>
</feature>
<reference evidence="2 3" key="1">
    <citation type="journal article" date="2018" name="G3 (Bethesda)">
        <title>A High-Quality Reference Genome for the Invasive Mosquitofish Gambusia affinis Using a Chicago Library.</title>
        <authorList>
            <person name="Hoffberg S.L."/>
            <person name="Troendle N.J."/>
            <person name="Glenn T.C."/>
            <person name="Mahmud O."/>
            <person name="Louha S."/>
            <person name="Chalopin D."/>
            <person name="Bennetzen J.L."/>
            <person name="Mauricio R."/>
        </authorList>
    </citation>
    <scope>NUCLEOTIDE SEQUENCE [LARGE SCALE GENOMIC DNA]</scope>
    <source>
        <strain evidence="2">NE01/NJP1002.9</strain>
        <tissue evidence="2">Muscle</tissue>
    </source>
</reference>
<feature type="compositionally biased region" description="Basic residues" evidence="1">
    <location>
        <begin position="203"/>
        <end position="218"/>
    </location>
</feature>
<feature type="region of interest" description="Disordered" evidence="1">
    <location>
        <begin position="186"/>
        <end position="226"/>
    </location>
</feature>
<feature type="compositionally biased region" description="Low complexity" evidence="1">
    <location>
        <begin position="11"/>
        <end position="24"/>
    </location>
</feature>
<accession>A0A315UTZ0</accession>
<proteinExistence type="predicted"/>
<dbReference type="PANTHER" id="PTHR35441:SF1">
    <property type="entry name" value="CIRCADIAN-ASSOCIATED TRANSCRIPTIONAL REPRESSOR"/>
    <property type="match status" value="1"/>
</dbReference>
<dbReference type="GO" id="GO:0005634">
    <property type="term" value="C:nucleus"/>
    <property type="evidence" value="ECO:0007669"/>
    <property type="project" value="TreeGrafter"/>
</dbReference>
<feature type="region of interest" description="Disordered" evidence="1">
    <location>
        <begin position="1"/>
        <end position="39"/>
    </location>
</feature>
<comment type="caution">
    <text evidence="2">The sequence shown here is derived from an EMBL/GenBank/DDBJ whole genome shotgun (WGS) entry which is preliminary data.</text>
</comment>
<gene>
    <name evidence="2" type="ORF">CCH79_00008667</name>
</gene>
<dbReference type="Proteomes" id="UP000250572">
    <property type="component" value="Unassembled WGS sequence"/>
</dbReference>
<feature type="compositionally biased region" description="Polar residues" evidence="1">
    <location>
        <begin position="255"/>
        <end position="266"/>
    </location>
</feature>
<dbReference type="AlphaFoldDB" id="A0A315UTZ0"/>
<dbReference type="GO" id="GO:0000978">
    <property type="term" value="F:RNA polymerase II cis-regulatory region sequence-specific DNA binding"/>
    <property type="evidence" value="ECO:0007669"/>
    <property type="project" value="TreeGrafter"/>
</dbReference>
<dbReference type="GO" id="GO:0045892">
    <property type="term" value="P:negative regulation of DNA-templated transcription"/>
    <property type="evidence" value="ECO:0007669"/>
    <property type="project" value="TreeGrafter"/>
</dbReference>
<dbReference type="InterPro" id="IPR031373">
    <property type="entry name" value="Ciart"/>
</dbReference>
<feature type="compositionally biased region" description="Polar residues" evidence="1">
    <location>
        <begin position="1"/>
        <end position="10"/>
    </location>
</feature>
<dbReference type="STRING" id="33528.ENSGAFP00000006164"/>
<evidence type="ECO:0008006" key="4">
    <source>
        <dbReference type="Google" id="ProtNLM"/>
    </source>
</evidence>
<dbReference type="PANTHER" id="PTHR35441">
    <property type="entry name" value="CIRCADIAN-ASSOCIATED TRANSCRIPTIONAL REPRESSOR"/>
    <property type="match status" value="1"/>
</dbReference>
<organism evidence="2 3">
    <name type="scientific">Gambusia affinis</name>
    <name type="common">Western mosquitofish</name>
    <name type="synonym">Heterandria affinis</name>
    <dbReference type="NCBI Taxonomy" id="33528"/>
    <lineage>
        <taxon>Eukaryota</taxon>
        <taxon>Metazoa</taxon>
        <taxon>Chordata</taxon>
        <taxon>Craniata</taxon>
        <taxon>Vertebrata</taxon>
        <taxon>Euteleostomi</taxon>
        <taxon>Actinopterygii</taxon>
        <taxon>Neopterygii</taxon>
        <taxon>Teleostei</taxon>
        <taxon>Neoteleostei</taxon>
        <taxon>Acanthomorphata</taxon>
        <taxon>Ovalentaria</taxon>
        <taxon>Atherinomorphae</taxon>
        <taxon>Cyprinodontiformes</taxon>
        <taxon>Poeciliidae</taxon>
        <taxon>Poeciliinae</taxon>
        <taxon>Gambusia</taxon>
    </lineage>
</organism>
<evidence type="ECO:0000313" key="3">
    <source>
        <dbReference type="Proteomes" id="UP000250572"/>
    </source>
</evidence>
<name>A0A315UTZ0_GAMAF</name>
<feature type="compositionally biased region" description="Low complexity" evidence="1">
    <location>
        <begin position="319"/>
        <end position="339"/>
    </location>
</feature>
<dbReference type="Pfam" id="PF15673">
    <property type="entry name" value="Ciart"/>
    <property type="match status" value="1"/>
</dbReference>
<sequence length="339" mass="37592">MNSLGKSSKWPSYDSLPSTSSSPPSEDEADIFSEGEGDGVLKSSLNSKFNGDQCELYPDEAKHLSPGAAALRSSTPGDLTFAKKVSTVSLKQAFSFYCFIFLTKHVCLYFQCADLHRYIRPLLKLLQGLKTGRFDKGLTTFQQSVAIDRLQRILGILQKPEMGEKYLQNLLQIEMLLKVWFPQGSFRSKDKSKQSSTASLALQRKKNQLHMPVKKRKLSWSDPDVADRLPLKQTHRQHGEHERCHAAASLDTASTCLPLSPENQTTSEEKTADTELNDCSAGQRFTDRTGPLSRAYTCSRRESENPKLTEVSLPSSCRSSATQDSSVSSSNSIPTTDSP</sequence>
<keyword evidence="3" id="KW-1185">Reference proteome</keyword>
<protein>
    <recommendedName>
        <fullName evidence="4">Circadian associated repressor of transcription a</fullName>
    </recommendedName>
</protein>